<dbReference type="KEGG" id="pgu:PGUG_04829"/>
<dbReference type="OrthoDB" id="4090074at2759"/>
<dbReference type="GeneID" id="5124631"/>
<protein>
    <recommendedName>
        <fullName evidence="2">RRN6 beta-propeller domain-containing protein</fullName>
    </recommendedName>
</protein>
<dbReference type="Proteomes" id="UP000001997">
    <property type="component" value="Unassembled WGS sequence"/>
</dbReference>
<dbReference type="VEuPathDB" id="FungiDB:PGUG_04829"/>
<dbReference type="EMBL" id="CH408160">
    <property type="protein sequence ID" value="EDK40731.2"/>
    <property type="molecule type" value="Genomic_DNA"/>
</dbReference>
<dbReference type="GO" id="GO:0001163">
    <property type="term" value="F:RNA polymerase I transcription regulatory region sequence-specific DNA binding"/>
    <property type="evidence" value="ECO:0007669"/>
    <property type="project" value="TreeGrafter"/>
</dbReference>
<sequence length="761" mass="85284">MWPSKYGLGAQVGYGVRGNGIIRTQEGRRSPQVEFPSLDNGIDSDEIIGVSASNETFPSLKPVKGSLRTVVEPQTSDFDLNSTIFNDLSSDPLENLYIPQDILKSYLIESGSLTSTIAYDPTIGPRFCIFPLRSRSNTSTSTGIAYVSGEVGTVLNLSIMKVSCIDSEQEIQLSSPHFDVPFQLTFSEPIKQVACSNVAGSLLIRTFSRVYVVQPFQSSSHRSGIYLELLGQVKSSSLNQESFADACFNPWDPKQVALVDVKGHFGVWNFCPNGKSDPKRVNISASESFIDNVQELSHWKKICFFAPEVMFVFSRSSLTQCTIGPPSQCSRLMTSNTWSSILDFQRAPADSKYSFMLTSRELIWFENDGTLKRLISYKHFLDERDPSWKLNVCSVDSTTFICIIFSQKAPLYFLYTFGLKSGLPYSLRSPYYIRSLSSYNHEARDNVLQLHVFPIDNSSSKIFGMFELHTDFGLHFRFLSTTKIIKLGDTVVTDGLWSRSGTPVETGKGFCRHMSAKDWKKLVEQMSSKVKTTSSDSTAIQEFASKIGEWASAFDENSLRNEANGSCSLLDISENPPTNVRDIDEFDSMIEQLGEYFKSKQFELSRESEDSLRNRLNSLRQYYGKEQNLGSVTPEILNRTTLELGCSIYRAKHSSTNQAYEEKFKEVIQEASDEVKSILGDWESGIVVADVTTQPDIEPSVIMPTININSSQSQSSLFAPLSQGTQLNSQTQSQAHRSQRRHKMSQGSQRSQRKKRKGGFA</sequence>
<gene>
    <name evidence="3" type="ORF">PGUG_04829</name>
</gene>
<dbReference type="InterPro" id="IPR048535">
    <property type="entry name" value="RRN6_beta-prop"/>
</dbReference>
<organism evidence="3 4">
    <name type="scientific">Meyerozyma guilliermondii (strain ATCC 6260 / CBS 566 / DSM 6381 / JCM 1539 / NBRC 10279 / NRRL Y-324)</name>
    <name type="common">Yeast</name>
    <name type="synonym">Candida guilliermondii</name>
    <dbReference type="NCBI Taxonomy" id="294746"/>
    <lineage>
        <taxon>Eukaryota</taxon>
        <taxon>Fungi</taxon>
        <taxon>Dikarya</taxon>
        <taxon>Ascomycota</taxon>
        <taxon>Saccharomycotina</taxon>
        <taxon>Pichiomycetes</taxon>
        <taxon>Debaryomycetaceae</taxon>
        <taxon>Meyerozyma</taxon>
    </lineage>
</organism>
<dbReference type="HOGENOM" id="CLU_358617_0_0_1"/>
<dbReference type="GO" id="GO:0042790">
    <property type="term" value="P:nucleolar large rRNA transcription by RNA polymerase I"/>
    <property type="evidence" value="ECO:0007669"/>
    <property type="project" value="TreeGrafter"/>
</dbReference>
<name>A5DNH8_PICGU</name>
<dbReference type="Pfam" id="PF10214">
    <property type="entry name" value="Rrn6_beta-prop"/>
    <property type="match status" value="1"/>
</dbReference>
<dbReference type="InParanoid" id="A5DNH8"/>
<evidence type="ECO:0000256" key="1">
    <source>
        <dbReference type="SAM" id="MobiDB-lite"/>
    </source>
</evidence>
<dbReference type="PANTHER" id="PTHR28221">
    <property type="entry name" value="RNA POLYMERASE I-SPECIFIC TRANSCRIPTION INITIATION FACTOR RRN6"/>
    <property type="match status" value="1"/>
</dbReference>
<dbReference type="OMA" id="PAFTLMQ"/>
<proteinExistence type="predicted"/>
<dbReference type="STRING" id="294746.A5DNH8"/>
<dbReference type="GO" id="GO:0070860">
    <property type="term" value="C:RNA polymerase I core factor complex"/>
    <property type="evidence" value="ECO:0007669"/>
    <property type="project" value="TreeGrafter"/>
</dbReference>
<dbReference type="RefSeq" id="XP_001482874.2">
    <property type="nucleotide sequence ID" value="XM_001482824.1"/>
</dbReference>
<dbReference type="eggNOG" id="ENOG502QRAW">
    <property type="taxonomic scope" value="Eukaryota"/>
</dbReference>
<keyword evidence="4" id="KW-1185">Reference proteome</keyword>
<feature type="domain" description="RRN6 beta-propeller" evidence="2">
    <location>
        <begin position="120"/>
        <end position="423"/>
    </location>
</feature>
<evidence type="ECO:0000259" key="2">
    <source>
        <dbReference type="Pfam" id="PF10214"/>
    </source>
</evidence>
<evidence type="ECO:0000313" key="3">
    <source>
        <dbReference type="EMBL" id="EDK40731.2"/>
    </source>
</evidence>
<feature type="compositionally biased region" description="Polar residues" evidence="1">
    <location>
        <begin position="722"/>
        <end position="736"/>
    </location>
</feature>
<accession>A5DNH8</accession>
<dbReference type="InterPro" id="IPR019350">
    <property type="entry name" value="RNA_pol_I-sp_TIF_RRN6-like"/>
</dbReference>
<dbReference type="FunCoup" id="A5DNH8">
    <property type="interactions" value="23"/>
</dbReference>
<reference evidence="3 4" key="1">
    <citation type="journal article" date="2009" name="Nature">
        <title>Evolution of pathogenicity and sexual reproduction in eight Candida genomes.</title>
        <authorList>
            <person name="Butler G."/>
            <person name="Rasmussen M.D."/>
            <person name="Lin M.F."/>
            <person name="Santos M.A."/>
            <person name="Sakthikumar S."/>
            <person name="Munro C.A."/>
            <person name="Rheinbay E."/>
            <person name="Grabherr M."/>
            <person name="Forche A."/>
            <person name="Reedy J.L."/>
            <person name="Agrafioti I."/>
            <person name="Arnaud M.B."/>
            <person name="Bates S."/>
            <person name="Brown A.J."/>
            <person name="Brunke S."/>
            <person name="Costanzo M.C."/>
            <person name="Fitzpatrick D.A."/>
            <person name="de Groot P.W."/>
            <person name="Harris D."/>
            <person name="Hoyer L.L."/>
            <person name="Hube B."/>
            <person name="Klis F.M."/>
            <person name="Kodira C."/>
            <person name="Lennard N."/>
            <person name="Logue M.E."/>
            <person name="Martin R."/>
            <person name="Neiman A.M."/>
            <person name="Nikolaou E."/>
            <person name="Quail M.A."/>
            <person name="Quinn J."/>
            <person name="Santos M.C."/>
            <person name="Schmitzberger F.F."/>
            <person name="Sherlock G."/>
            <person name="Shah P."/>
            <person name="Silverstein K.A."/>
            <person name="Skrzypek M.S."/>
            <person name="Soll D."/>
            <person name="Staggs R."/>
            <person name="Stansfield I."/>
            <person name="Stumpf M.P."/>
            <person name="Sudbery P.E."/>
            <person name="Srikantha T."/>
            <person name="Zeng Q."/>
            <person name="Berman J."/>
            <person name="Berriman M."/>
            <person name="Heitman J."/>
            <person name="Gow N.A."/>
            <person name="Lorenz M.C."/>
            <person name="Birren B.W."/>
            <person name="Kellis M."/>
            <person name="Cuomo C.A."/>
        </authorList>
    </citation>
    <scope>NUCLEOTIDE SEQUENCE [LARGE SCALE GENOMIC DNA]</scope>
    <source>
        <strain evidence="4">ATCC 6260 / CBS 566 / DSM 6381 / JCM 1539 / NBRC 10279 / NRRL Y-324</strain>
    </source>
</reference>
<feature type="region of interest" description="Disordered" evidence="1">
    <location>
        <begin position="722"/>
        <end position="761"/>
    </location>
</feature>
<dbReference type="AlphaFoldDB" id="A5DNH8"/>
<evidence type="ECO:0000313" key="4">
    <source>
        <dbReference type="Proteomes" id="UP000001997"/>
    </source>
</evidence>
<feature type="compositionally biased region" description="Basic residues" evidence="1">
    <location>
        <begin position="751"/>
        <end position="761"/>
    </location>
</feature>
<dbReference type="GO" id="GO:0001179">
    <property type="term" value="F:RNA polymerase I general transcription initiation factor binding"/>
    <property type="evidence" value="ECO:0007669"/>
    <property type="project" value="TreeGrafter"/>
</dbReference>
<dbReference type="PANTHER" id="PTHR28221:SF2">
    <property type="entry name" value="RNA POLYMERASE I-SPECIFIC TRANSCRIPTION INITIATION FACTOR RRN6"/>
    <property type="match status" value="1"/>
</dbReference>